<keyword evidence="1" id="KW-0812">Transmembrane</keyword>
<proteinExistence type="predicted"/>
<evidence type="ECO:0000313" key="2">
    <source>
        <dbReference type="EMBL" id="HIT17049.1"/>
    </source>
</evidence>
<protein>
    <submittedName>
        <fullName evidence="2">Uncharacterized protein</fullName>
    </submittedName>
</protein>
<dbReference type="AlphaFoldDB" id="A0A9D1K9R6"/>
<feature type="transmembrane region" description="Helical" evidence="1">
    <location>
        <begin position="238"/>
        <end position="263"/>
    </location>
</feature>
<comment type="caution">
    <text evidence="2">The sequence shown here is derived from an EMBL/GenBank/DDBJ whole genome shotgun (WGS) entry which is preliminary data.</text>
</comment>
<gene>
    <name evidence="2" type="ORF">IAD04_01540</name>
</gene>
<keyword evidence="1" id="KW-1133">Transmembrane helix</keyword>
<dbReference type="Proteomes" id="UP000886893">
    <property type="component" value="Unassembled WGS sequence"/>
</dbReference>
<keyword evidence="1" id="KW-0472">Membrane</keyword>
<reference evidence="2" key="2">
    <citation type="journal article" date="2021" name="PeerJ">
        <title>Extensive microbial diversity within the chicken gut microbiome revealed by metagenomics and culture.</title>
        <authorList>
            <person name="Gilroy R."/>
            <person name="Ravi A."/>
            <person name="Getino M."/>
            <person name="Pursley I."/>
            <person name="Horton D.L."/>
            <person name="Alikhan N.F."/>
            <person name="Baker D."/>
            <person name="Gharbi K."/>
            <person name="Hall N."/>
            <person name="Watson M."/>
            <person name="Adriaenssens E.M."/>
            <person name="Foster-Nyarko E."/>
            <person name="Jarju S."/>
            <person name="Secka A."/>
            <person name="Antonio M."/>
            <person name="Oren A."/>
            <person name="Chaudhuri R.R."/>
            <person name="La Ragione R."/>
            <person name="Hildebrand F."/>
            <person name="Pallen M.J."/>
        </authorList>
    </citation>
    <scope>NUCLEOTIDE SEQUENCE</scope>
    <source>
        <strain evidence="2">14508</strain>
    </source>
</reference>
<evidence type="ECO:0000256" key="1">
    <source>
        <dbReference type="SAM" id="Phobius"/>
    </source>
</evidence>
<reference evidence="2" key="1">
    <citation type="submission" date="2020-10" db="EMBL/GenBank/DDBJ databases">
        <authorList>
            <person name="Gilroy R."/>
        </authorList>
    </citation>
    <scope>NUCLEOTIDE SEQUENCE</scope>
    <source>
        <strain evidence="2">14508</strain>
    </source>
</reference>
<dbReference type="EMBL" id="DVKI01000047">
    <property type="protein sequence ID" value="HIT17049.1"/>
    <property type="molecule type" value="Genomic_DNA"/>
</dbReference>
<feature type="transmembrane region" description="Helical" evidence="1">
    <location>
        <begin position="204"/>
        <end position="226"/>
    </location>
</feature>
<accession>A0A9D1K9R6</accession>
<evidence type="ECO:0000313" key="3">
    <source>
        <dbReference type="Proteomes" id="UP000886893"/>
    </source>
</evidence>
<sequence length="269" mass="32752">MVYNYFVFYKENHDFITITHDFYNKNVDVYYNKQKIFSSPLKKCKTKETFDFTYQEKNYRLFVNTHHFFFFKKVKFQLYEEDVLLQKSKYKSKTWDVATKKASYHIHVLYNDFTSSMKVTINDQLVYDSLDKVKAFEPSVRKMDYDNQVFRFIKKKVENELFSLVLKMNSRDELYCKEDLLFIQFFALLKRNSRKVRLFHYLKANWLEILCIPLFLFACFCLHLFVFSKAQMTTTKTILTLLLFLGIAFALVILMYLIGFIFYKRRFKN</sequence>
<organism evidence="2 3">
    <name type="scientific">Candidatus Caccosoma faecigallinarum</name>
    <dbReference type="NCBI Taxonomy" id="2840720"/>
    <lineage>
        <taxon>Bacteria</taxon>
        <taxon>Bacillati</taxon>
        <taxon>Bacillota</taxon>
        <taxon>Bacillota incertae sedis</taxon>
        <taxon>Candidatus Caccosoma</taxon>
    </lineage>
</organism>
<name>A0A9D1K9R6_9FIRM</name>